<keyword evidence="2" id="KW-0812">Transmembrane</keyword>
<protein>
    <recommendedName>
        <fullName evidence="5">TrbL/VirB6 plasmid conjugal transfer protein</fullName>
    </recommendedName>
</protein>
<dbReference type="AlphaFoldDB" id="A0A428MNV4"/>
<organism evidence="3 4">
    <name type="scientific">Edaphobacter aggregans</name>
    <dbReference type="NCBI Taxonomy" id="570835"/>
    <lineage>
        <taxon>Bacteria</taxon>
        <taxon>Pseudomonadati</taxon>
        <taxon>Acidobacteriota</taxon>
        <taxon>Terriglobia</taxon>
        <taxon>Terriglobales</taxon>
        <taxon>Acidobacteriaceae</taxon>
        <taxon>Edaphobacter</taxon>
    </lineage>
</organism>
<evidence type="ECO:0008006" key="5">
    <source>
        <dbReference type="Google" id="ProtNLM"/>
    </source>
</evidence>
<feature type="transmembrane region" description="Helical" evidence="2">
    <location>
        <begin position="56"/>
        <end position="76"/>
    </location>
</feature>
<evidence type="ECO:0000313" key="3">
    <source>
        <dbReference type="EMBL" id="RSL18581.1"/>
    </source>
</evidence>
<accession>A0A428MNV4</accession>
<evidence type="ECO:0000256" key="1">
    <source>
        <dbReference type="SAM" id="MobiDB-lite"/>
    </source>
</evidence>
<feature type="region of interest" description="Disordered" evidence="1">
    <location>
        <begin position="289"/>
        <end position="326"/>
    </location>
</feature>
<dbReference type="RefSeq" id="WP_125486927.1">
    <property type="nucleotide sequence ID" value="NZ_RSDW01000001.1"/>
</dbReference>
<feature type="transmembrane region" description="Helical" evidence="2">
    <location>
        <begin position="150"/>
        <end position="170"/>
    </location>
</feature>
<feature type="transmembrane region" description="Helical" evidence="2">
    <location>
        <begin position="20"/>
        <end position="44"/>
    </location>
</feature>
<sequence>MNIVVFNFQQMMQTVLNAMAGNVIPSVQTVAYVLMVICLMIGIYEAFANGGDTRQLAATVFKYVVVAFIVGNWLTFFEDVMSGFNGIAQFIGNSFGGQDLILVWQKQLSSNWNTSGYTSVWNMIVNGGAAIVNSLEIAFAYIIFPLSAQIFSLIYVFWGAVVFAIGPLVLALAPSRMVNSVAKFYTQNLIVWNCWTIVYAVFACLVTAIDGMNTSSSPFFAQSVAGAQPQIWIGLTSILYGICLLLIPVISFFVLRADFVAVGSALFGVLATAATQGSRLMALSTSKQVSSGYGRQQSSMQGGTGGATYRNLSRPPDETPPRSSVA</sequence>
<keyword evidence="2" id="KW-1133">Transmembrane helix</keyword>
<dbReference type="EMBL" id="RSDW01000001">
    <property type="protein sequence ID" value="RSL18581.1"/>
    <property type="molecule type" value="Genomic_DNA"/>
</dbReference>
<evidence type="ECO:0000256" key="2">
    <source>
        <dbReference type="SAM" id="Phobius"/>
    </source>
</evidence>
<feature type="compositionally biased region" description="Polar residues" evidence="1">
    <location>
        <begin position="289"/>
        <end position="301"/>
    </location>
</feature>
<dbReference type="Proteomes" id="UP000269669">
    <property type="component" value="Unassembled WGS sequence"/>
</dbReference>
<feature type="transmembrane region" description="Helical" evidence="2">
    <location>
        <begin position="231"/>
        <end position="253"/>
    </location>
</feature>
<proteinExistence type="predicted"/>
<dbReference type="OrthoDB" id="104451at2"/>
<feature type="transmembrane region" description="Helical" evidence="2">
    <location>
        <begin position="120"/>
        <end position="143"/>
    </location>
</feature>
<comment type="caution">
    <text evidence="3">The sequence shown here is derived from an EMBL/GenBank/DDBJ whole genome shotgun (WGS) entry which is preliminary data.</text>
</comment>
<feature type="transmembrane region" description="Helical" evidence="2">
    <location>
        <begin position="190"/>
        <end position="210"/>
    </location>
</feature>
<keyword evidence="2" id="KW-0472">Membrane</keyword>
<keyword evidence="4" id="KW-1185">Reference proteome</keyword>
<name>A0A428MNV4_9BACT</name>
<evidence type="ECO:0000313" key="4">
    <source>
        <dbReference type="Proteomes" id="UP000269669"/>
    </source>
</evidence>
<reference evidence="3 4" key="1">
    <citation type="submission" date="2018-12" db="EMBL/GenBank/DDBJ databases">
        <title>Sequencing of bacterial isolates from soil warming experiment in Harvard Forest, Massachusetts, USA.</title>
        <authorList>
            <person name="Deangelis K."/>
        </authorList>
    </citation>
    <scope>NUCLEOTIDE SEQUENCE [LARGE SCALE GENOMIC DNA]</scope>
    <source>
        <strain evidence="3 4">EB153</strain>
    </source>
</reference>
<feature type="transmembrane region" description="Helical" evidence="2">
    <location>
        <begin position="259"/>
        <end position="277"/>
    </location>
</feature>
<gene>
    <name evidence="3" type="ORF">EDE15_4171</name>
</gene>